<comment type="caution">
    <text evidence="1">The sequence shown here is derived from an EMBL/GenBank/DDBJ whole genome shotgun (WGS) entry which is preliminary data.</text>
</comment>
<proteinExistence type="predicted"/>
<dbReference type="PATRIC" id="fig|1284240.4.peg.7367"/>
<gene>
    <name evidence="1" type="ORF">H074_36079</name>
</gene>
<accession>M2Y9Z1</accession>
<organism evidence="1 2">
    <name type="scientific">Amycolatopsis decaplanina DSM 44594</name>
    <dbReference type="NCBI Taxonomy" id="1284240"/>
    <lineage>
        <taxon>Bacteria</taxon>
        <taxon>Bacillati</taxon>
        <taxon>Actinomycetota</taxon>
        <taxon>Actinomycetes</taxon>
        <taxon>Pseudonocardiales</taxon>
        <taxon>Pseudonocardiaceae</taxon>
        <taxon>Amycolatopsis</taxon>
    </lineage>
</organism>
<name>M2Y9Z1_9PSEU</name>
<keyword evidence="2" id="KW-1185">Reference proteome</keyword>
<sequence>MASPGEDPEALCSSPDVLKTGESLREAWAKPGVKLPPQGKVDVTGVTGEGDKVTVPDTAITLDGRTLRSLALIGSSGDTTSFSLTLDVQKLDGSWYVGNLNLNI</sequence>
<dbReference type="Proteomes" id="UP000054226">
    <property type="component" value="Unassembled WGS sequence"/>
</dbReference>
<evidence type="ECO:0000313" key="2">
    <source>
        <dbReference type="Proteomes" id="UP000054226"/>
    </source>
</evidence>
<reference evidence="1 2" key="1">
    <citation type="journal article" date="2013" name="Genome Announc.">
        <title>Draft Genome Sequence of Amycolatopsis decaplanina Strain DSM 44594T.</title>
        <authorList>
            <person name="Kaur N."/>
            <person name="Kumar S."/>
            <person name="Bala M."/>
            <person name="Raghava G.P."/>
            <person name="Mayilraj S."/>
        </authorList>
    </citation>
    <scope>NUCLEOTIDE SEQUENCE [LARGE SCALE GENOMIC DNA]</scope>
    <source>
        <strain evidence="1 2">DSM 44594</strain>
    </source>
</reference>
<dbReference type="EMBL" id="AOHO01000078">
    <property type="protein sequence ID" value="EME51717.1"/>
    <property type="molecule type" value="Genomic_DNA"/>
</dbReference>
<dbReference type="AlphaFoldDB" id="M2Y9Z1"/>
<evidence type="ECO:0000313" key="1">
    <source>
        <dbReference type="EMBL" id="EME51717.1"/>
    </source>
</evidence>
<protein>
    <submittedName>
        <fullName evidence="1">Uncharacterized protein</fullName>
    </submittedName>
</protein>